<dbReference type="RefSeq" id="WP_074552694.1">
    <property type="nucleotide sequence ID" value="NZ_CP119563.1"/>
</dbReference>
<gene>
    <name evidence="2" type="ORF">SAMN04244550_00552</name>
</gene>
<protein>
    <submittedName>
        <fullName evidence="2">Uncharacterized protein</fullName>
    </submittedName>
</protein>
<feature type="signal peptide" evidence="1">
    <location>
        <begin position="1"/>
        <end position="19"/>
    </location>
</feature>
<keyword evidence="1" id="KW-0732">Signal</keyword>
<accession>A0A1G7DDT4</accession>
<evidence type="ECO:0000313" key="3">
    <source>
        <dbReference type="Proteomes" id="UP000183812"/>
    </source>
</evidence>
<feature type="chain" id="PRO_5010168752" evidence="1">
    <location>
        <begin position="20"/>
        <end position="254"/>
    </location>
</feature>
<dbReference type="Proteomes" id="UP000183812">
    <property type="component" value="Unassembled WGS sequence"/>
</dbReference>
<evidence type="ECO:0000256" key="1">
    <source>
        <dbReference type="SAM" id="SignalP"/>
    </source>
</evidence>
<evidence type="ECO:0000313" key="2">
    <source>
        <dbReference type="EMBL" id="SDE49170.1"/>
    </source>
</evidence>
<organism evidence="2 3">
    <name type="scientific">Rhodobacter capsulatus</name>
    <name type="common">Rhodopseudomonas capsulata</name>
    <dbReference type="NCBI Taxonomy" id="1061"/>
    <lineage>
        <taxon>Bacteria</taxon>
        <taxon>Pseudomonadati</taxon>
        <taxon>Pseudomonadota</taxon>
        <taxon>Alphaproteobacteria</taxon>
        <taxon>Rhodobacterales</taxon>
        <taxon>Rhodobacter group</taxon>
        <taxon>Rhodobacter</taxon>
    </lineage>
</organism>
<sequence>MTWFRPSPGVLGWTGPALAALVGLGFAAAALAAEPGGATDYTGACSLTAAGGETLFAGDCAISHRPAPPASAEDRCAYQRYEVLFPGVGLAVVERGNDPECPPRFQDRPAAFLARDRRGQLVLATAEGALVRFAPGPAEPPAPAPVLDDLLRGIELCRPGPEYRALTRSLRQAAASASEAIGAIPWPAGNPPPGQALRLRQSGAWQQIDVPLRGRYLGLPLAGLRLETETGTGQQRDTLFFAGAPGRLVCAGLD</sequence>
<dbReference type="EMBL" id="FNAY01000001">
    <property type="protein sequence ID" value="SDE49170.1"/>
    <property type="molecule type" value="Genomic_DNA"/>
</dbReference>
<proteinExistence type="predicted"/>
<name>A0A1G7DDT4_RHOCA</name>
<dbReference type="AlphaFoldDB" id="A0A1G7DDT4"/>
<dbReference type="OrthoDB" id="7689985at2"/>
<reference evidence="2 3" key="1">
    <citation type="submission" date="2016-10" db="EMBL/GenBank/DDBJ databases">
        <authorList>
            <person name="de Groot N.N."/>
        </authorList>
    </citation>
    <scope>NUCLEOTIDE SEQUENCE [LARGE SCALE GENOMIC DNA]</scope>
    <source>
        <strain evidence="3">DSM 938 / 37b4</strain>
    </source>
</reference>